<dbReference type="SUPFAM" id="SSF48179">
    <property type="entry name" value="6-phosphogluconate dehydrogenase C-terminal domain-like"/>
    <property type="match status" value="1"/>
</dbReference>
<comment type="function">
    <text evidence="5 6">Catalyzes the reduction of 1-pyrroline-5-carboxylate (PCA) to L-proline.</text>
</comment>
<dbReference type="InterPro" id="IPR000304">
    <property type="entry name" value="Pyrroline-COOH_reductase"/>
</dbReference>
<dbReference type="InterPro" id="IPR008927">
    <property type="entry name" value="6-PGluconate_DH-like_C_sf"/>
</dbReference>
<feature type="binding site" evidence="8">
    <location>
        <begin position="67"/>
        <end position="70"/>
    </location>
    <ligand>
        <name>NADP(+)</name>
        <dbReference type="ChEBI" id="CHEBI:58349"/>
    </ligand>
</feature>
<comment type="similarity">
    <text evidence="1 6 9">Belongs to the pyrroline-5-carboxylate reductase family.</text>
</comment>
<feature type="binding site" evidence="8">
    <location>
        <position position="54"/>
    </location>
    <ligand>
        <name>NADPH</name>
        <dbReference type="ChEBI" id="CHEBI:57783"/>
    </ligand>
</feature>
<evidence type="ECO:0000256" key="6">
    <source>
        <dbReference type="HAMAP-Rule" id="MF_01925"/>
    </source>
</evidence>
<comment type="subcellular location">
    <subcellularLocation>
        <location evidence="6">Cytoplasm</location>
    </subcellularLocation>
</comment>
<evidence type="ECO:0000259" key="11">
    <source>
        <dbReference type="Pfam" id="PF14748"/>
    </source>
</evidence>
<keyword evidence="3 6" id="KW-0521">NADP</keyword>
<organism evidence="12 13">
    <name type="scientific">Hominiventricola filiformis</name>
    <dbReference type="NCBI Taxonomy" id="2885352"/>
    <lineage>
        <taxon>Bacteria</taxon>
        <taxon>Bacillati</taxon>
        <taxon>Bacillota</taxon>
        <taxon>Clostridia</taxon>
        <taxon>Lachnospirales</taxon>
        <taxon>Lachnospiraceae</taxon>
        <taxon>Hominiventricola</taxon>
    </lineage>
</organism>
<comment type="pathway">
    <text evidence="6 9">Amino-acid biosynthesis; L-proline biosynthesis; L-proline from L-glutamate 5-semialdehyde: step 1/1.</text>
</comment>
<dbReference type="Pfam" id="PF03807">
    <property type="entry name" value="F420_oxidored"/>
    <property type="match status" value="1"/>
</dbReference>
<keyword evidence="4 6" id="KW-0560">Oxidoreductase</keyword>
<dbReference type="Proteomes" id="UP001198220">
    <property type="component" value="Unassembled WGS sequence"/>
</dbReference>
<dbReference type="RefSeq" id="WP_308458889.1">
    <property type="nucleotide sequence ID" value="NZ_JAJEPS010000003.1"/>
</dbReference>
<feature type="domain" description="Pyrroline-5-carboxylate reductase catalytic N-terminal" evidence="10">
    <location>
        <begin position="3"/>
        <end position="95"/>
    </location>
</feature>
<protein>
    <recommendedName>
        <fullName evidence="6 7">Pyrroline-5-carboxylate reductase</fullName>
        <shortName evidence="6">P5C reductase</shortName>
        <shortName evidence="6">P5CR</shortName>
        <ecNumber evidence="6 7">1.5.1.2</ecNumber>
    </recommendedName>
    <alternativeName>
        <fullName evidence="6">PCA reductase</fullName>
    </alternativeName>
</protein>
<dbReference type="InterPro" id="IPR053790">
    <property type="entry name" value="P5CR-like_CS"/>
</dbReference>
<reference evidence="12 13" key="1">
    <citation type="submission" date="2021-10" db="EMBL/GenBank/DDBJ databases">
        <title>Anaerobic single-cell dispensing facilitates the cultivation of human gut bacteria.</title>
        <authorList>
            <person name="Afrizal A."/>
        </authorList>
    </citation>
    <scope>NUCLEOTIDE SEQUENCE [LARGE SCALE GENOMIC DNA]</scope>
    <source>
        <strain evidence="12 13">CLA-AA-H276</strain>
    </source>
</reference>
<keyword evidence="13" id="KW-1185">Reference proteome</keyword>
<dbReference type="PANTHER" id="PTHR11645">
    <property type="entry name" value="PYRROLINE-5-CARBOXYLATE REDUCTASE"/>
    <property type="match status" value="1"/>
</dbReference>
<dbReference type="AlphaFoldDB" id="A0AAE3DBE8"/>
<accession>A0AAE3DBE8</accession>
<sequence>MAKIGFIGMGNMGKAILQGALKEFPKTDFVFCAKTEATKLRVHEKTGIDYADSNAECANRCKYLILAIKPQFYEEVLNAVRYMLTPDHVIISLAPGRTIDQLKLNLGNDKRIVRVMPNTPAMIGEGMTGISCRKEEFTDEELDVLTRIFSSCGKAEYIEERLMDAVVCASGSSPAFVYMFIEALADGAVRCGMPRKQAYIFAAQAVKGAASMVLETGEHPGVLKDQVCSPAGTTIAGVAALEETGFRNAVLKGCEAVYKKCIEI</sequence>
<evidence type="ECO:0000259" key="10">
    <source>
        <dbReference type="Pfam" id="PF03807"/>
    </source>
</evidence>
<dbReference type="FunFam" id="1.10.3730.10:FF:000001">
    <property type="entry name" value="Pyrroline-5-carboxylate reductase"/>
    <property type="match status" value="1"/>
</dbReference>
<dbReference type="Pfam" id="PF14748">
    <property type="entry name" value="P5CR_dimer"/>
    <property type="match status" value="1"/>
</dbReference>
<feature type="binding site" evidence="8">
    <location>
        <begin position="7"/>
        <end position="12"/>
    </location>
    <ligand>
        <name>NADP(+)</name>
        <dbReference type="ChEBI" id="CHEBI:58349"/>
    </ligand>
</feature>
<evidence type="ECO:0000313" key="13">
    <source>
        <dbReference type="Proteomes" id="UP001198220"/>
    </source>
</evidence>
<evidence type="ECO:0000256" key="4">
    <source>
        <dbReference type="ARBA" id="ARBA00023002"/>
    </source>
</evidence>
<dbReference type="PANTHER" id="PTHR11645:SF0">
    <property type="entry name" value="PYRROLINE-5-CARBOXYLATE REDUCTASE 3"/>
    <property type="match status" value="1"/>
</dbReference>
<dbReference type="GO" id="GO:0005737">
    <property type="term" value="C:cytoplasm"/>
    <property type="evidence" value="ECO:0007669"/>
    <property type="project" value="UniProtKB-SubCell"/>
</dbReference>
<comment type="caution">
    <text evidence="12">The sequence shown here is derived from an EMBL/GenBank/DDBJ whole genome shotgun (WGS) entry which is preliminary data.</text>
</comment>
<dbReference type="Gene3D" id="1.10.3730.10">
    <property type="entry name" value="ProC C-terminal domain-like"/>
    <property type="match status" value="1"/>
</dbReference>
<evidence type="ECO:0000313" key="12">
    <source>
        <dbReference type="EMBL" id="MCC2125466.1"/>
    </source>
</evidence>
<dbReference type="HAMAP" id="MF_01925">
    <property type="entry name" value="P5C_reductase"/>
    <property type="match status" value="1"/>
</dbReference>
<dbReference type="GO" id="GO:0055129">
    <property type="term" value="P:L-proline biosynthetic process"/>
    <property type="evidence" value="ECO:0007669"/>
    <property type="project" value="UniProtKB-UniRule"/>
</dbReference>
<evidence type="ECO:0000256" key="8">
    <source>
        <dbReference type="PIRSR" id="PIRSR000193-1"/>
    </source>
</evidence>
<name>A0AAE3DBE8_9FIRM</name>
<dbReference type="InterPro" id="IPR028939">
    <property type="entry name" value="P5C_Rdtase_cat_N"/>
</dbReference>
<evidence type="ECO:0000256" key="9">
    <source>
        <dbReference type="RuleBase" id="RU003903"/>
    </source>
</evidence>
<dbReference type="InterPro" id="IPR029036">
    <property type="entry name" value="P5CR_dimer"/>
</dbReference>
<dbReference type="EC" id="1.5.1.2" evidence="6 7"/>
<comment type="catalytic activity">
    <reaction evidence="6">
        <text>L-proline + NAD(+) = (S)-1-pyrroline-5-carboxylate + NADH + 2 H(+)</text>
        <dbReference type="Rhea" id="RHEA:14105"/>
        <dbReference type="ChEBI" id="CHEBI:15378"/>
        <dbReference type="ChEBI" id="CHEBI:17388"/>
        <dbReference type="ChEBI" id="CHEBI:57540"/>
        <dbReference type="ChEBI" id="CHEBI:57945"/>
        <dbReference type="ChEBI" id="CHEBI:60039"/>
        <dbReference type="EC" id="1.5.1.2"/>
    </reaction>
</comment>
<comment type="catalytic activity">
    <reaction evidence="6 9">
        <text>L-proline + NADP(+) = (S)-1-pyrroline-5-carboxylate + NADPH + 2 H(+)</text>
        <dbReference type="Rhea" id="RHEA:14109"/>
        <dbReference type="ChEBI" id="CHEBI:15378"/>
        <dbReference type="ChEBI" id="CHEBI:17388"/>
        <dbReference type="ChEBI" id="CHEBI:57783"/>
        <dbReference type="ChEBI" id="CHEBI:58349"/>
        <dbReference type="ChEBI" id="CHEBI:60039"/>
        <dbReference type="EC" id="1.5.1.2"/>
    </reaction>
</comment>
<dbReference type="Gene3D" id="3.40.50.720">
    <property type="entry name" value="NAD(P)-binding Rossmann-like Domain"/>
    <property type="match status" value="1"/>
</dbReference>
<keyword evidence="6 9" id="KW-0028">Amino-acid biosynthesis</keyword>
<proteinExistence type="inferred from homology"/>
<feature type="domain" description="Pyrroline-5-carboxylate reductase dimerisation" evidence="11">
    <location>
        <begin position="160"/>
        <end position="263"/>
    </location>
</feature>
<evidence type="ECO:0000256" key="1">
    <source>
        <dbReference type="ARBA" id="ARBA00005525"/>
    </source>
</evidence>
<gene>
    <name evidence="6 12" type="primary">proC</name>
    <name evidence="12" type="ORF">LKD36_04650</name>
</gene>
<dbReference type="GO" id="GO:0004735">
    <property type="term" value="F:pyrroline-5-carboxylate reductase activity"/>
    <property type="evidence" value="ECO:0007669"/>
    <property type="project" value="UniProtKB-UniRule"/>
</dbReference>
<evidence type="ECO:0000256" key="5">
    <source>
        <dbReference type="ARBA" id="ARBA00058118"/>
    </source>
</evidence>
<dbReference type="NCBIfam" id="TIGR00112">
    <property type="entry name" value="proC"/>
    <property type="match status" value="1"/>
</dbReference>
<dbReference type="PROSITE" id="PS00521">
    <property type="entry name" value="P5CR"/>
    <property type="match status" value="1"/>
</dbReference>
<keyword evidence="6" id="KW-0963">Cytoplasm</keyword>
<evidence type="ECO:0000256" key="3">
    <source>
        <dbReference type="ARBA" id="ARBA00022857"/>
    </source>
</evidence>
<dbReference type="InterPro" id="IPR036291">
    <property type="entry name" value="NAD(P)-bd_dom_sf"/>
</dbReference>
<evidence type="ECO:0000256" key="2">
    <source>
        <dbReference type="ARBA" id="ARBA00022650"/>
    </source>
</evidence>
<dbReference type="PIRSF" id="PIRSF000193">
    <property type="entry name" value="Pyrrol-5-carb_rd"/>
    <property type="match status" value="1"/>
</dbReference>
<evidence type="ECO:0000256" key="7">
    <source>
        <dbReference type="NCBIfam" id="TIGR00112"/>
    </source>
</evidence>
<dbReference type="SUPFAM" id="SSF51735">
    <property type="entry name" value="NAD(P)-binding Rossmann-fold domains"/>
    <property type="match status" value="1"/>
</dbReference>
<keyword evidence="2 6" id="KW-0641">Proline biosynthesis</keyword>
<dbReference type="EMBL" id="JAJEPS010000003">
    <property type="protein sequence ID" value="MCC2125466.1"/>
    <property type="molecule type" value="Genomic_DNA"/>
</dbReference>